<keyword evidence="3" id="KW-1185">Reference proteome</keyword>
<dbReference type="EMBL" id="AP022617">
    <property type="protein sequence ID" value="BBZ62670.1"/>
    <property type="molecule type" value="Genomic_DNA"/>
</dbReference>
<feature type="transmembrane region" description="Helical" evidence="1">
    <location>
        <begin position="118"/>
        <end position="142"/>
    </location>
</feature>
<dbReference type="AlphaFoldDB" id="A0AAD1IZ52"/>
<keyword evidence="1" id="KW-0812">Transmembrane</keyword>
<proteinExistence type="predicted"/>
<dbReference type="Proteomes" id="UP000466039">
    <property type="component" value="Chromosome"/>
</dbReference>
<sequence>MSIASLIAWILTAGGGAFMLAKWVGGGGHRDRTRTHLPPAVVFGHFALAALGLVLWIVYVFTDNHPIGWVALALLVPVAALGVVMVLRWLPVHRAQAQSVGGGSQAALQDAPERSFPVAVVAAHGVLAVATVVIGLLAILGIGG</sequence>
<keyword evidence="1" id="KW-1133">Transmembrane helix</keyword>
<name>A0AAD1IZ52_MYCMB</name>
<dbReference type="RefSeq" id="WP_083044823.1">
    <property type="nucleotide sequence ID" value="NZ_AP022617.1"/>
</dbReference>
<evidence type="ECO:0000313" key="2">
    <source>
        <dbReference type="EMBL" id="BBZ62670.1"/>
    </source>
</evidence>
<feature type="transmembrane region" description="Helical" evidence="1">
    <location>
        <begin position="67"/>
        <end position="90"/>
    </location>
</feature>
<protein>
    <recommendedName>
        <fullName evidence="4">Integral membrane protein</fullName>
    </recommendedName>
</protein>
<evidence type="ECO:0000313" key="3">
    <source>
        <dbReference type="Proteomes" id="UP000466039"/>
    </source>
</evidence>
<keyword evidence="1" id="KW-0472">Membrane</keyword>
<reference evidence="2 3" key="1">
    <citation type="journal article" date="2019" name="Emerg. Microbes Infect.">
        <title>Comprehensive subspecies identification of 175 nontuberculous mycobacteria species based on 7547 genomic profiles.</title>
        <authorList>
            <person name="Matsumoto Y."/>
            <person name="Kinjo T."/>
            <person name="Motooka D."/>
            <person name="Nabeya D."/>
            <person name="Jung N."/>
            <person name="Uechi K."/>
            <person name="Horii T."/>
            <person name="Iida T."/>
            <person name="Fujita J."/>
            <person name="Nakamura S."/>
        </authorList>
    </citation>
    <scope>NUCLEOTIDE SEQUENCE [LARGE SCALE GENOMIC DNA]</scope>
    <source>
        <strain evidence="2 3">JCM 15658</strain>
    </source>
</reference>
<feature type="transmembrane region" description="Helical" evidence="1">
    <location>
        <begin position="37"/>
        <end position="61"/>
    </location>
</feature>
<gene>
    <name evidence="2" type="ORF">MMON_39710</name>
</gene>
<evidence type="ECO:0000256" key="1">
    <source>
        <dbReference type="SAM" id="Phobius"/>
    </source>
</evidence>
<evidence type="ECO:0008006" key="4">
    <source>
        <dbReference type="Google" id="ProtNLM"/>
    </source>
</evidence>
<feature type="transmembrane region" description="Helical" evidence="1">
    <location>
        <begin position="6"/>
        <end position="25"/>
    </location>
</feature>
<organism evidence="2 3">
    <name type="scientific">Mycolicibacterium monacense</name>
    <name type="common">Mycobacterium monacense</name>
    <dbReference type="NCBI Taxonomy" id="85693"/>
    <lineage>
        <taxon>Bacteria</taxon>
        <taxon>Bacillati</taxon>
        <taxon>Actinomycetota</taxon>
        <taxon>Actinomycetes</taxon>
        <taxon>Mycobacteriales</taxon>
        <taxon>Mycobacteriaceae</taxon>
        <taxon>Mycolicibacterium</taxon>
    </lineage>
</organism>
<accession>A0AAD1IZ52</accession>